<feature type="domain" description="HTH merR-type" evidence="6">
    <location>
        <begin position="5"/>
        <end position="74"/>
    </location>
</feature>
<dbReference type="PROSITE" id="PS50937">
    <property type="entry name" value="HTH_MERR_2"/>
    <property type="match status" value="1"/>
</dbReference>
<dbReference type="SMART" id="SM00422">
    <property type="entry name" value="HTH_MERR"/>
    <property type="match status" value="1"/>
</dbReference>
<evidence type="ECO:0000256" key="1">
    <source>
        <dbReference type="ARBA" id="ARBA00022491"/>
    </source>
</evidence>
<reference evidence="8" key="1">
    <citation type="journal article" date="2019" name="Int. J. Syst. Evol. Microbiol.">
        <title>The Global Catalogue of Microorganisms (GCM) 10K type strain sequencing project: providing services to taxonomists for standard genome sequencing and annotation.</title>
        <authorList>
            <consortium name="The Broad Institute Genomics Platform"/>
            <consortium name="The Broad Institute Genome Sequencing Center for Infectious Disease"/>
            <person name="Wu L."/>
            <person name="Ma J."/>
        </authorList>
    </citation>
    <scope>NUCLEOTIDE SEQUENCE [LARGE SCALE GENOMIC DNA]</scope>
    <source>
        <strain evidence="8">CCUG 49560</strain>
    </source>
</reference>
<feature type="compositionally biased region" description="Acidic residues" evidence="5">
    <location>
        <begin position="154"/>
        <end position="167"/>
    </location>
</feature>
<evidence type="ECO:0000256" key="5">
    <source>
        <dbReference type="SAM" id="MobiDB-lite"/>
    </source>
</evidence>
<keyword evidence="8" id="KW-1185">Reference proteome</keyword>
<evidence type="ECO:0000313" key="8">
    <source>
        <dbReference type="Proteomes" id="UP001595891"/>
    </source>
</evidence>
<accession>A0ABV9EL10</accession>
<evidence type="ECO:0000313" key="7">
    <source>
        <dbReference type="EMBL" id="MFC4588644.1"/>
    </source>
</evidence>
<dbReference type="InterPro" id="IPR009061">
    <property type="entry name" value="DNA-bd_dom_put_sf"/>
</dbReference>
<organism evidence="7 8">
    <name type="scientific">Sphaerisporangium corydalis</name>
    <dbReference type="NCBI Taxonomy" id="1441875"/>
    <lineage>
        <taxon>Bacteria</taxon>
        <taxon>Bacillati</taxon>
        <taxon>Actinomycetota</taxon>
        <taxon>Actinomycetes</taxon>
        <taxon>Streptosporangiales</taxon>
        <taxon>Streptosporangiaceae</taxon>
        <taxon>Sphaerisporangium</taxon>
    </lineage>
</organism>
<feature type="region of interest" description="Disordered" evidence="5">
    <location>
        <begin position="137"/>
        <end position="206"/>
    </location>
</feature>
<dbReference type="Pfam" id="PF13411">
    <property type="entry name" value="MerR_1"/>
    <property type="match status" value="1"/>
</dbReference>
<evidence type="ECO:0000256" key="2">
    <source>
        <dbReference type="ARBA" id="ARBA00023015"/>
    </source>
</evidence>
<dbReference type="PRINTS" id="PR00040">
    <property type="entry name" value="HTHMERR"/>
</dbReference>
<gene>
    <name evidence="7" type="ORF">ACFO8L_21320</name>
</gene>
<comment type="caution">
    <text evidence="7">The sequence shown here is derived from an EMBL/GenBank/DDBJ whole genome shotgun (WGS) entry which is preliminary data.</text>
</comment>
<evidence type="ECO:0000256" key="4">
    <source>
        <dbReference type="ARBA" id="ARBA00023163"/>
    </source>
</evidence>
<dbReference type="Gene3D" id="1.10.1660.10">
    <property type="match status" value="1"/>
</dbReference>
<dbReference type="InterPro" id="IPR000551">
    <property type="entry name" value="MerR-type_HTH_dom"/>
</dbReference>
<keyword evidence="4" id="KW-0804">Transcription</keyword>
<dbReference type="PANTHER" id="PTHR30204">
    <property type="entry name" value="REDOX-CYCLING DRUG-SENSING TRANSCRIPTIONAL ACTIVATOR SOXR"/>
    <property type="match status" value="1"/>
</dbReference>
<keyword evidence="2" id="KW-0805">Transcription regulation</keyword>
<evidence type="ECO:0000256" key="3">
    <source>
        <dbReference type="ARBA" id="ARBA00023125"/>
    </source>
</evidence>
<keyword evidence="3" id="KW-0238">DNA-binding</keyword>
<feature type="compositionally biased region" description="Gly residues" evidence="5">
    <location>
        <begin position="179"/>
        <end position="193"/>
    </location>
</feature>
<sequence length="206" mass="22037">MSGNWLRTGEVAEAAGVNAQTLRYYHRRGLLEEPQRTNGGHRLYPPNTVTVLRVIKVAQRLGFTLDEVTGLVETTAHRHGKPDGGLRARSSGKLAEVERKISDLQTIRETLIQAVNAGCDDLVACAGSSCCPLPFSEPTDTGRDGDFVGRSGQDDDLVGESGQDDDLVGGSRRDDEFVGGSGRDGDLVGGQGPGVMPENRQRPARP</sequence>
<dbReference type="RefSeq" id="WP_262842276.1">
    <property type="nucleotide sequence ID" value="NZ_JANZYP010000010.1"/>
</dbReference>
<dbReference type="Proteomes" id="UP001595891">
    <property type="component" value="Unassembled WGS sequence"/>
</dbReference>
<name>A0ABV9EL10_9ACTN</name>
<dbReference type="EMBL" id="JBHSFN010000013">
    <property type="protein sequence ID" value="MFC4588644.1"/>
    <property type="molecule type" value="Genomic_DNA"/>
</dbReference>
<evidence type="ECO:0000259" key="6">
    <source>
        <dbReference type="PROSITE" id="PS50937"/>
    </source>
</evidence>
<dbReference type="PANTHER" id="PTHR30204:SF69">
    <property type="entry name" value="MERR-FAMILY TRANSCRIPTIONAL REGULATOR"/>
    <property type="match status" value="1"/>
</dbReference>
<keyword evidence="1" id="KW-0678">Repressor</keyword>
<dbReference type="SUPFAM" id="SSF46955">
    <property type="entry name" value="Putative DNA-binding domain"/>
    <property type="match status" value="1"/>
</dbReference>
<proteinExistence type="predicted"/>
<protein>
    <submittedName>
        <fullName evidence="7">MerR family transcriptional regulator</fullName>
    </submittedName>
</protein>
<dbReference type="InterPro" id="IPR047057">
    <property type="entry name" value="MerR_fam"/>
</dbReference>